<evidence type="ECO:0000256" key="6">
    <source>
        <dbReference type="ARBA" id="ARBA00023010"/>
    </source>
</evidence>
<dbReference type="GO" id="GO:0005744">
    <property type="term" value="C:TIM23 mitochondrial import inner membrane translocase complex"/>
    <property type="evidence" value="ECO:0007669"/>
    <property type="project" value="InterPro"/>
</dbReference>
<evidence type="ECO:0000256" key="3">
    <source>
        <dbReference type="ARBA" id="ARBA00022448"/>
    </source>
</evidence>
<keyword evidence="3" id="KW-0813">Transport</keyword>
<keyword evidence="6" id="KW-0811">Translocation</keyword>
<dbReference type="InterPro" id="IPR036869">
    <property type="entry name" value="J_dom_sf"/>
</dbReference>
<dbReference type="EMBL" id="HBIC01054867">
    <property type="protein sequence ID" value="CAE0299361.1"/>
    <property type="molecule type" value="Transcribed_RNA"/>
</dbReference>
<feature type="compositionally biased region" description="Basic and acidic residues" evidence="9">
    <location>
        <begin position="116"/>
        <end position="133"/>
    </location>
</feature>
<dbReference type="FunFam" id="1.10.287.110:FF:000006">
    <property type="entry name" value="Import inner membrane translocase subunit TIM16"/>
    <property type="match status" value="1"/>
</dbReference>
<comment type="similarity">
    <text evidence="2">Belongs to the TIM16/PAM16 family.</text>
</comment>
<evidence type="ECO:0008006" key="11">
    <source>
        <dbReference type="Google" id="ProtNLM"/>
    </source>
</evidence>
<feature type="region of interest" description="Disordered" evidence="9">
    <location>
        <begin position="112"/>
        <end position="133"/>
    </location>
</feature>
<dbReference type="PANTHER" id="PTHR12388">
    <property type="entry name" value="MITOCHONDRIA ASSOCIATED GRANULOCYTE MACROPHAGE CSF SIGNALING MOLECULE"/>
    <property type="match status" value="1"/>
</dbReference>
<protein>
    <recommendedName>
        <fullName evidence="11">Mitochondrial import inner membrane translocase subunit TIM16</fullName>
    </recommendedName>
</protein>
<keyword evidence="5" id="KW-0653">Protein transport</keyword>
<evidence type="ECO:0000256" key="4">
    <source>
        <dbReference type="ARBA" id="ARBA00022792"/>
    </source>
</evidence>
<dbReference type="Gene3D" id="1.10.287.110">
    <property type="entry name" value="DnaJ domain"/>
    <property type="match status" value="1"/>
</dbReference>
<keyword evidence="4" id="KW-0999">Mitochondrion inner membrane</keyword>
<evidence type="ECO:0000256" key="8">
    <source>
        <dbReference type="ARBA" id="ARBA00023136"/>
    </source>
</evidence>
<name>A0A7S3HMG0_9STRA</name>
<evidence type="ECO:0000313" key="10">
    <source>
        <dbReference type="EMBL" id="CAE0299361.1"/>
    </source>
</evidence>
<dbReference type="PANTHER" id="PTHR12388:SF0">
    <property type="entry name" value="MITOCHONDRIAL IMPORT INNER MEMBRANE TRANSLOCASE SUBUNIT TIM16"/>
    <property type="match status" value="1"/>
</dbReference>
<evidence type="ECO:0000256" key="1">
    <source>
        <dbReference type="ARBA" id="ARBA00004637"/>
    </source>
</evidence>
<accession>A0A7S3HMG0</accession>
<dbReference type="AlphaFoldDB" id="A0A7S3HMG0"/>
<keyword evidence="7" id="KW-0496">Mitochondrion</keyword>
<reference evidence="10" key="1">
    <citation type="submission" date="2021-01" db="EMBL/GenBank/DDBJ databases">
        <authorList>
            <person name="Corre E."/>
            <person name="Pelletier E."/>
            <person name="Niang G."/>
            <person name="Scheremetjew M."/>
            <person name="Finn R."/>
            <person name="Kale V."/>
            <person name="Holt S."/>
            <person name="Cochrane G."/>
            <person name="Meng A."/>
            <person name="Brown T."/>
            <person name="Cohen L."/>
        </authorList>
    </citation>
    <scope>NUCLEOTIDE SEQUENCE</scope>
    <source>
        <strain evidence="10">CCAP 955/1</strain>
    </source>
</reference>
<evidence type="ECO:0000256" key="2">
    <source>
        <dbReference type="ARBA" id="ARBA00008817"/>
    </source>
</evidence>
<dbReference type="GO" id="GO:0030150">
    <property type="term" value="P:protein import into mitochondrial matrix"/>
    <property type="evidence" value="ECO:0007669"/>
    <property type="project" value="InterPro"/>
</dbReference>
<dbReference type="Pfam" id="PF03656">
    <property type="entry name" value="Pam16"/>
    <property type="match status" value="1"/>
</dbReference>
<dbReference type="InterPro" id="IPR005341">
    <property type="entry name" value="Tim16"/>
</dbReference>
<proteinExistence type="inferred from homology"/>
<comment type="subcellular location">
    <subcellularLocation>
        <location evidence="1">Mitochondrion inner membrane</location>
        <topology evidence="1">Peripheral membrane protein</topology>
    </subcellularLocation>
</comment>
<sequence length="133" mass="14648">MAGRMIAQMIVSGTTILTKAFFSAYQQALRNAKAGGAPAAVANAAATKYKMRPDEALKILNIEKDGLTKKILDERFKAMFGVNDPAKGGSFYLQSKIYRSKEVLEHEVLGIVPEVPQDHPHTSPEETEKKKQE</sequence>
<keyword evidence="8" id="KW-0472">Membrane</keyword>
<evidence type="ECO:0000256" key="9">
    <source>
        <dbReference type="SAM" id="MobiDB-lite"/>
    </source>
</evidence>
<gene>
    <name evidence="10" type="ORF">SELO1098_LOCUS28215</name>
</gene>
<organism evidence="10">
    <name type="scientific">Spumella elongata</name>
    <dbReference type="NCBI Taxonomy" id="89044"/>
    <lineage>
        <taxon>Eukaryota</taxon>
        <taxon>Sar</taxon>
        <taxon>Stramenopiles</taxon>
        <taxon>Ochrophyta</taxon>
        <taxon>Chrysophyceae</taxon>
        <taxon>Chromulinales</taxon>
        <taxon>Chromulinaceae</taxon>
        <taxon>Spumella</taxon>
    </lineage>
</organism>
<evidence type="ECO:0000256" key="5">
    <source>
        <dbReference type="ARBA" id="ARBA00022927"/>
    </source>
</evidence>
<evidence type="ECO:0000256" key="7">
    <source>
        <dbReference type="ARBA" id="ARBA00023128"/>
    </source>
</evidence>